<protein>
    <submittedName>
        <fullName evidence="4">Uncharacterized protein</fullName>
    </submittedName>
</protein>
<evidence type="ECO:0000313" key="5">
    <source>
        <dbReference type="Proteomes" id="UP000503011"/>
    </source>
</evidence>
<dbReference type="Proteomes" id="UP000503011">
    <property type="component" value="Chromosome"/>
</dbReference>
<feature type="region of interest" description="Disordered" evidence="1">
    <location>
        <begin position="93"/>
        <end position="120"/>
    </location>
</feature>
<feature type="transmembrane region" description="Helical" evidence="2">
    <location>
        <begin position="234"/>
        <end position="259"/>
    </location>
</feature>
<gene>
    <name evidence="4" type="ORF">Psuf_022270</name>
</gene>
<reference evidence="4 5" key="1">
    <citation type="submission" date="2020-03" db="EMBL/GenBank/DDBJ databases">
        <title>Whole genome shotgun sequence of Phytohabitans suffuscus NBRC 105367.</title>
        <authorList>
            <person name="Komaki H."/>
            <person name="Tamura T."/>
        </authorList>
    </citation>
    <scope>NUCLEOTIDE SEQUENCE [LARGE SCALE GENOMIC DNA]</scope>
    <source>
        <strain evidence="4 5">NBRC 105367</strain>
    </source>
</reference>
<name>A0A6F8YFJ5_9ACTN</name>
<feature type="transmembrane region" description="Helical" evidence="2">
    <location>
        <begin position="204"/>
        <end position="222"/>
    </location>
</feature>
<evidence type="ECO:0000256" key="2">
    <source>
        <dbReference type="SAM" id="Phobius"/>
    </source>
</evidence>
<feature type="compositionally biased region" description="Pro residues" evidence="1">
    <location>
        <begin position="100"/>
        <end position="110"/>
    </location>
</feature>
<dbReference type="KEGG" id="psuu:Psuf_022270"/>
<dbReference type="EMBL" id="AP022871">
    <property type="protein sequence ID" value="BCB84914.1"/>
    <property type="molecule type" value="Genomic_DNA"/>
</dbReference>
<feature type="chain" id="PRO_5038743021" evidence="3">
    <location>
        <begin position="18"/>
        <end position="343"/>
    </location>
</feature>
<keyword evidence="3" id="KW-0732">Signal</keyword>
<feature type="transmembrane region" description="Helical" evidence="2">
    <location>
        <begin position="179"/>
        <end position="197"/>
    </location>
</feature>
<keyword evidence="5" id="KW-1185">Reference proteome</keyword>
<evidence type="ECO:0000256" key="3">
    <source>
        <dbReference type="SAM" id="SignalP"/>
    </source>
</evidence>
<dbReference type="AlphaFoldDB" id="A0A6F8YFJ5"/>
<feature type="transmembrane region" description="Helical" evidence="2">
    <location>
        <begin position="303"/>
        <end position="324"/>
    </location>
</feature>
<organism evidence="4 5">
    <name type="scientific">Phytohabitans suffuscus</name>
    <dbReference type="NCBI Taxonomy" id="624315"/>
    <lineage>
        <taxon>Bacteria</taxon>
        <taxon>Bacillati</taxon>
        <taxon>Actinomycetota</taxon>
        <taxon>Actinomycetes</taxon>
        <taxon>Micromonosporales</taxon>
        <taxon>Micromonosporaceae</taxon>
    </lineage>
</organism>
<dbReference type="RefSeq" id="WP_173156320.1">
    <property type="nucleotide sequence ID" value="NZ_AP022871.1"/>
</dbReference>
<evidence type="ECO:0000313" key="4">
    <source>
        <dbReference type="EMBL" id="BCB84914.1"/>
    </source>
</evidence>
<feature type="transmembrane region" description="Helical" evidence="2">
    <location>
        <begin position="271"/>
        <end position="291"/>
    </location>
</feature>
<reference evidence="4 5" key="2">
    <citation type="submission" date="2020-03" db="EMBL/GenBank/DDBJ databases">
        <authorList>
            <person name="Ichikawa N."/>
            <person name="Kimura A."/>
            <person name="Kitahashi Y."/>
            <person name="Uohara A."/>
        </authorList>
    </citation>
    <scope>NUCLEOTIDE SEQUENCE [LARGE SCALE GENOMIC DNA]</scope>
    <source>
        <strain evidence="4 5">NBRC 105367</strain>
    </source>
</reference>
<evidence type="ECO:0000256" key="1">
    <source>
        <dbReference type="SAM" id="MobiDB-lite"/>
    </source>
</evidence>
<accession>A0A6F8YFJ5</accession>
<feature type="signal peptide" evidence="3">
    <location>
        <begin position="1"/>
        <end position="17"/>
    </location>
</feature>
<keyword evidence="2" id="KW-0472">Membrane</keyword>
<keyword evidence="2" id="KW-1133">Transmembrane helix</keyword>
<sequence length="343" mass="35513">MVAGVLGALAAAAPAWAHGGDAPDATNYRTLVTSAPPMPGLTVRAVEAGARLELDNRTGRTIEVLGYDGEPYLEVRPDGVYENIRSPATYLNETLAGDTEPPPAADPTQPPQWRRASDEPVARWHDHRTHWMSAEPPPAVRADPATEQRVRDWVVPLREGVSTMEVRGTLDWVPPPSPGLWWAFVIIAGAGLAALGLWSRALPVLAGLAVALGPLAIGYAVARELDAGTTGLGPVLVGLLVGQVWPVVTALAAIAAGLYAFRRRPAADFALAMAGTCVAVFAGAANAAVFARGVVPVPWSPQLARLAILAVIAVGGGVAVAAALRMRAAARAATASEEEAATG</sequence>
<proteinExistence type="predicted"/>
<keyword evidence="2" id="KW-0812">Transmembrane</keyword>